<evidence type="ECO:0000313" key="1">
    <source>
        <dbReference type="EMBL" id="CAG6545156.1"/>
    </source>
</evidence>
<dbReference type="AlphaFoldDB" id="A0A8D8I3J8"/>
<protein>
    <submittedName>
        <fullName evidence="1">(northern house mosquito) hypothetical protein</fullName>
    </submittedName>
</protein>
<dbReference type="EMBL" id="HBUE01338317">
    <property type="protein sequence ID" value="CAG6597292.1"/>
    <property type="molecule type" value="Transcribed_RNA"/>
</dbReference>
<name>A0A8D8I3J8_CULPI</name>
<proteinExistence type="predicted"/>
<dbReference type="EMBL" id="HBUE01231516">
    <property type="protein sequence ID" value="CAG6545153.1"/>
    <property type="molecule type" value="Transcribed_RNA"/>
</dbReference>
<dbReference type="EMBL" id="HBUE01231518">
    <property type="protein sequence ID" value="CAG6545156.1"/>
    <property type="molecule type" value="Transcribed_RNA"/>
</dbReference>
<dbReference type="EMBL" id="HBUE01338319">
    <property type="protein sequence ID" value="CAG6597295.1"/>
    <property type="molecule type" value="Transcribed_RNA"/>
</dbReference>
<sequence length="101" mass="11771">MAPHKLSWAHALMPEPEFFWFLDEAEAKIDAKENKMLPRCEVSVILPVKEREMGESKRCGKRCARERKGRRVFKGALQSLKKIFKRERESGINLTVFGLRP</sequence>
<reference evidence="1" key="1">
    <citation type="submission" date="2021-05" db="EMBL/GenBank/DDBJ databases">
        <authorList>
            <person name="Alioto T."/>
            <person name="Alioto T."/>
            <person name="Gomez Garrido J."/>
        </authorList>
    </citation>
    <scope>NUCLEOTIDE SEQUENCE</scope>
</reference>
<accession>A0A8D8I3J8</accession>
<organism evidence="1">
    <name type="scientific">Culex pipiens</name>
    <name type="common">House mosquito</name>
    <dbReference type="NCBI Taxonomy" id="7175"/>
    <lineage>
        <taxon>Eukaryota</taxon>
        <taxon>Metazoa</taxon>
        <taxon>Ecdysozoa</taxon>
        <taxon>Arthropoda</taxon>
        <taxon>Hexapoda</taxon>
        <taxon>Insecta</taxon>
        <taxon>Pterygota</taxon>
        <taxon>Neoptera</taxon>
        <taxon>Endopterygota</taxon>
        <taxon>Diptera</taxon>
        <taxon>Nematocera</taxon>
        <taxon>Culicoidea</taxon>
        <taxon>Culicidae</taxon>
        <taxon>Culicinae</taxon>
        <taxon>Culicini</taxon>
        <taxon>Culex</taxon>
        <taxon>Culex</taxon>
    </lineage>
</organism>